<evidence type="ECO:0000256" key="1">
    <source>
        <dbReference type="SAM" id="Coils"/>
    </source>
</evidence>
<evidence type="ECO:0000313" key="3">
    <source>
        <dbReference type="Proteomes" id="UP000243459"/>
    </source>
</evidence>
<feature type="coiled-coil region" evidence="1">
    <location>
        <begin position="13"/>
        <end position="40"/>
    </location>
</feature>
<gene>
    <name evidence="2" type="ORF">A4U43_C03F3020</name>
</gene>
<sequence length="131" mass="14920">MAKMEAENFVNLLRTKELELDACRKEVEMLKLEIGHLNNRITESVEEAECRRAYNSATEAYTSSFDRTKPVEEFLNLSGTVTGKIVAMKSIAAYRSGLDINTNVSKKADEEGLLEDLHGTCKERLYERPDW</sequence>
<accession>A0A5P1F7N0</accession>
<reference evidence="3" key="1">
    <citation type="journal article" date="2017" name="Nat. Commun.">
        <title>The asparagus genome sheds light on the origin and evolution of a young Y chromosome.</title>
        <authorList>
            <person name="Harkess A."/>
            <person name="Zhou J."/>
            <person name="Xu C."/>
            <person name="Bowers J.E."/>
            <person name="Van der Hulst R."/>
            <person name="Ayyampalayam S."/>
            <person name="Mercati F."/>
            <person name="Riccardi P."/>
            <person name="McKain M.R."/>
            <person name="Kakrana A."/>
            <person name="Tang H."/>
            <person name="Ray J."/>
            <person name="Groenendijk J."/>
            <person name="Arikit S."/>
            <person name="Mathioni S.M."/>
            <person name="Nakano M."/>
            <person name="Shan H."/>
            <person name="Telgmann-Rauber A."/>
            <person name="Kanno A."/>
            <person name="Yue Z."/>
            <person name="Chen H."/>
            <person name="Li W."/>
            <person name="Chen Y."/>
            <person name="Xu X."/>
            <person name="Zhang Y."/>
            <person name="Luo S."/>
            <person name="Chen H."/>
            <person name="Gao J."/>
            <person name="Mao Z."/>
            <person name="Pires J.C."/>
            <person name="Luo M."/>
            <person name="Kudrna D."/>
            <person name="Wing R.A."/>
            <person name="Meyers B.C."/>
            <person name="Yi K."/>
            <person name="Kong H."/>
            <person name="Lavrijsen P."/>
            <person name="Sunseri F."/>
            <person name="Falavigna A."/>
            <person name="Ye Y."/>
            <person name="Leebens-Mack J.H."/>
            <person name="Chen G."/>
        </authorList>
    </citation>
    <scope>NUCLEOTIDE SEQUENCE [LARGE SCALE GENOMIC DNA]</scope>
    <source>
        <strain evidence="3">cv. DH0086</strain>
    </source>
</reference>
<name>A0A5P1F7N0_ASPOF</name>
<dbReference type="EMBL" id="CM007383">
    <property type="protein sequence ID" value="ONK74124.1"/>
    <property type="molecule type" value="Genomic_DNA"/>
</dbReference>
<keyword evidence="3" id="KW-1185">Reference proteome</keyword>
<organism evidence="2 3">
    <name type="scientific">Asparagus officinalis</name>
    <name type="common">Garden asparagus</name>
    <dbReference type="NCBI Taxonomy" id="4686"/>
    <lineage>
        <taxon>Eukaryota</taxon>
        <taxon>Viridiplantae</taxon>
        <taxon>Streptophyta</taxon>
        <taxon>Embryophyta</taxon>
        <taxon>Tracheophyta</taxon>
        <taxon>Spermatophyta</taxon>
        <taxon>Magnoliopsida</taxon>
        <taxon>Liliopsida</taxon>
        <taxon>Asparagales</taxon>
        <taxon>Asparagaceae</taxon>
        <taxon>Asparagoideae</taxon>
        <taxon>Asparagus</taxon>
    </lineage>
</organism>
<dbReference type="AlphaFoldDB" id="A0A5P1F7N0"/>
<proteinExistence type="predicted"/>
<keyword evidence="1" id="KW-0175">Coiled coil</keyword>
<dbReference type="Gramene" id="ONK74124">
    <property type="protein sequence ID" value="ONK74124"/>
    <property type="gene ID" value="A4U43_C03F3020"/>
</dbReference>
<protein>
    <submittedName>
        <fullName evidence="2">Uncharacterized protein</fullName>
    </submittedName>
</protein>
<dbReference type="Proteomes" id="UP000243459">
    <property type="component" value="Chromosome 3"/>
</dbReference>
<evidence type="ECO:0000313" key="2">
    <source>
        <dbReference type="EMBL" id="ONK74124.1"/>
    </source>
</evidence>